<sequence>MPHPMYHIARRYMGMPVEIRMVDGGCVRGTICGVTPYYVDLMPLGRGVSTSSETKAQTADGIAKKETGTEIQFLRIPFRRILFIFLLLALLRRRRGF</sequence>
<keyword evidence="2" id="KW-1185">Reference proteome</keyword>
<proteinExistence type="predicted"/>
<accession>A0ABU0CY51</accession>
<name>A0ABU0CY51_9BACI</name>
<protein>
    <recommendedName>
        <fullName evidence="3">DUF2642 domain-containing protein</fullName>
    </recommendedName>
</protein>
<dbReference type="RefSeq" id="WP_307343722.1">
    <property type="nucleotide sequence ID" value="NZ_JAUSUQ010000030.1"/>
</dbReference>
<evidence type="ECO:0000313" key="1">
    <source>
        <dbReference type="EMBL" id="MDQ0341069.1"/>
    </source>
</evidence>
<dbReference type="Proteomes" id="UP001232445">
    <property type="component" value="Unassembled WGS sequence"/>
</dbReference>
<organism evidence="1 2">
    <name type="scientific">Caldalkalibacillus uzonensis</name>
    <dbReference type="NCBI Taxonomy" id="353224"/>
    <lineage>
        <taxon>Bacteria</taxon>
        <taxon>Bacillati</taxon>
        <taxon>Bacillota</taxon>
        <taxon>Bacilli</taxon>
        <taxon>Bacillales</taxon>
        <taxon>Bacillaceae</taxon>
        <taxon>Caldalkalibacillus</taxon>
    </lineage>
</organism>
<evidence type="ECO:0000313" key="2">
    <source>
        <dbReference type="Proteomes" id="UP001232445"/>
    </source>
</evidence>
<gene>
    <name evidence="1" type="ORF">J2S00_003913</name>
</gene>
<comment type="caution">
    <text evidence="1">The sequence shown here is derived from an EMBL/GenBank/DDBJ whole genome shotgun (WGS) entry which is preliminary data.</text>
</comment>
<reference evidence="1 2" key="1">
    <citation type="submission" date="2023-07" db="EMBL/GenBank/DDBJ databases">
        <title>Genomic Encyclopedia of Type Strains, Phase IV (KMG-IV): sequencing the most valuable type-strain genomes for metagenomic binning, comparative biology and taxonomic classification.</title>
        <authorList>
            <person name="Goeker M."/>
        </authorList>
    </citation>
    <scope>NUCLEOTIDE SEQUENCE [LARGE SCALE GENOMIC DNA]</scope>
    <source>
        <strain evidence="1 2">DSM 17740</strain>
    </source>
</reference>
<evidence type="ECO:0008006" key="3">
    <source>
        <dbReference type="Google" id="ProtNLM"/>
    </source>
</evidence>
<dbReference type="EMBL" id="JAUSUQ010000030">
    <property type="protein sequence ID" value="MDQ0341069.1"/>
    <property type="molecule type" value="Genomic_DNA"/>
</dbReference>